<dbReference type="GeneID" id="41591521"/>
<protein>
    <submittedName>
        <fullName evidence="2">Uncharacterized protein</fullName>
    </submittedName>
</protein>
<evidence type="ECO:0000313" key="2">
    <source>
        <dbReference type="EMBL" id="ARM76549.1"/>
    </source>
</evidence>
<gene>
    <name evidence="2" type="ORF">B6F84_11315</name>
</gene>
<dbReference type="Proteomes" id="UP000193404">
    <property type="component" value="Chromosome"/>
</dbReference>
<dbReference type="AlphaFoldDB" id="A0A1W6K219"/>
<feature type="region of interest" description="Disordered" evidence="1">
    <location>
        <begin position="1"/>
        <end position="24"/>
    </location>
</feature>
<sequence>MPRKKSDKKEEDNQKKTTNKKQKKEKYIDAEVLLNEYLDEMINGLNISFLKLKPEEYKELIKEPFVAAVGQVKSKPKSSTILNRLLANRDAMMEFLAMKLIRIIDIDNLTDDQFEFVVYNTKHGIVNLAPKLYKMALKKNRQDLIEILKYNWNIFGIVSPITCPRCGFNSIMPDLLCKVCDYEISMKELKTQINVIELLKELEEVNPSDFKEILTSGYFYYTPEGAVAPSKIKPSNGLPQLYFEVVLNKDEKKILSNIHSTQSQSK</sequence>
<accession>A0A1W6K219</accession>
<evidence type="ECO:0000256" key="1">
    <source>
        <dbReference type="SAM" id="MobiDB-lite"/>
    </source>
</evidence>
<name>A0A1W6K219_9CREN</name>
<dbReference type="STRING" id="282676.B6F84_11315"/>
<keyword evidence="3" id="KW-1185">Reference proteome</keyword>
<dbReference type="RefSeq" id="WP_148692338.1">
    <property type="nucleotide sequence ID" value="NZ_CP020477.1"/>
</dbReference>
<evidence type="ECO:0000313" key="3">
    <source>
        <dbReference type="Proteomes" id="UP000193404"/>
    </source>
</evidence>
<dbReference type="KEGG" id="aman:B6F84_11315"/>
<reference evidence="2 3" key="1">
    <citation type="submission" date="2017-03" db="EMBL/GenBank/DDBJ databases">
        <title>Sulfur activation and transportation mechanism of thermophilic Archaea Acidianus manzaensis YN-25.</title>
        <authorList>
            <person name="Ma Y."/>
            <person name="Yang Y."/>
            <person name="Xia J."/>
        </authorList>
    </citation>
    <scope>NUCLEOTIDE SEQUENCE [LARGE SCALE GENOMIC DNA]</scope>
    <source>
        <strain evidence="2 3">YN-25</strain>
    </source>
</reference>
<organism evidence="2 3">
    <name type="scientific">Acidianus manzaensis</name>
    <dbReference type="NCBI Taxonomy" id="282676"/>
    <lineage>
        <taxon>Archaea</taxon>
        <taxon>Thermoproteota</taxon>
        <taxon>Thermoprotei</taxon>
        <taxon>Sulfolobales</taxon>
        <taxon>Sulfolobaceae</taxon>
        <taxon>Acidianus</taxon>
    </lineage>
</organism>
<proteinExistence type="predicted"/>
<dbReference type="OrthoDB" id="18600at2157"/>
<dbReference type="EMBL" id="CP020477">
    <property type="protein sequence ID" value="ARM76549.1"/>
    <property type="molecule type" value="Genomic_DNA"/>
</dbReference>